<accession>B8GQN9</accession>
<evidence type="ECO:0000256" key="1">
    <source>
        <dbReference type="ARBA" id="ARBA00001970"/>
    </source>
</evidence>
<dbReference type="PIRSF" id="PIRSF002560">
    <property type="entry name" value="Bacterioferritin"/>
    <property type="match status" value="1"/>
</dbReference>
<evidence type="ECO:0000259" key="10">
    <source>
        <dbReference type="PROSITE" id="PS50905"/>
    </source>
</evidence>
<comment type="similarity">
    <text evidence="2 8">Belongs to the bacterioferritin family.</text>
</comment>
<feature type="binding site" evidence="9">
    <location>
        <position position="126"/>
    </location>
    <ligand>
        <name>Fe cation</name>
        <dbReference type="ChEBI" id="CHEBI:24875"/>
        <label>2</label>
    </ligand>
</feature>
<dbReference type="GO" id="GO:0006879">
    <property type="term" value="P:intracellular iron ion homeostasis"/>
    <property type="evidence" value="ECO:0007669"/>
    <property type="project" value="UniProtKB-KW"/>
</dbReference>
<dbReference type="HOGENOM" id="CLU_104506_3_0_6"/>
<feature type="binding site" evidence="9">
    <location>
        <position position="50"/>
    </location>
    <ligand>
        <name>Fe cation</name>
        <dbReference type="ChEBI" id="CHEBI:24875"/>
        <label>2</label>
    </ligand>
</feature>
<gene>
    <name evidence="11" type="ordered locus">Tgr7_3194</name>
</gene>
<evidence type="ECO:0000256" key="4">
    <source>
        <dbReference type="ARBA" id="ARBA00022617"/>
    </source>
</evidence>
<dbReference type="SUPFAM" id="SSF47240">
    <property type="entry name" value="Ferritin-like"/>
    <property type="match status" value="1"/>
</dbReference>
<dbReference type="PROSITE" id="PS50905">
    <property type="entry name" value="FERRITIN_LIKE"/>
    <property type="match status" value="1"/>
</dbReference>
<name>B8GQN9_THISH</name>
<dbReference type="OrthoDB" id="9800505at2"/>
<feature type="binding site" evidence="9">
    <location>
        <position position="129"/>
    </location>
    <ligand>
        <name>Fe cation</name>
        <dbReference type="ChEBI" id="CHEBI:24875"/>
        <label>2</label>
    </ligand>
</feature>
<dbReference type="PANTHER" id="PTHR30295">
    <property type="entry name" value="BACTERIOFERRITIN"/>
    <property type="match status" value="1"/>
</dbReference>
<evidence type="ECO:0000256" key="7">
    <source>
        <dbReference type="ARBA" id="ARBA00036243"/>
    </source>
</evidence>
<evidence type="ECO:0000256" key="5">
    <source>
        <dbReference type="ARBA" id="ARBA00022723"/>
    </source>
</evidence>
<dbReference type="GO" id="GO:0006826">
    <property type="term" value="P:iron ion transport"/>
    <property type="evidence" value="ECO:0007669"/>
    <property type="project" value="InterPro"/>
</dbReference>
<comment type="function">
    <text evidence="8">Iron-storage protein, whose ferroxidase center binds Fe(2+), oxidizes it using dioxygen to Fe(3+), and participates in the subsequent Fe(3+) oxide mineral core formation within the central cavity of the BFR protein shell.</text>
</comment>
<evidence type="ECO:0000256" key="3">
    <source>
        <dbReference type="ARBA" id="ARBA00022434"/>
    </source>
</evidence>
<evidence type="ECO:0000256" key="2">
    <source>
        <dbReference type="ARBA" id="ARBA00008093"/>
    </source>
</evidence>
<evidence type="ECO:0000256" key="8">
    <source>
        <dbReference type="PIRNR" id="PIRNR002560"/>
    </source>
</evidence>
<protein>
    <recommendedName>
        <fullName evidence="8">Bacterioferritin</fullName>
        <ecNumber evidence="8">1.16.3.1</ecNumber>
    </recommendedName>
</protein>
<feature type="binding site" evidence="9">
    <location>
        <position position="17"/>
    </location>
    <ligand>
        <name>Fe cation</name>
        <dbReference type="ChEBI" id="CHEBI:24875"/>
        <label>1</label>
    </ligand>
</feature>
<feature type="binding site" evidence="9">
    <location>
        <position position="126"/>
    </location>
    <ligand>
        <name>Fe cation</name>
        <dbReference type="ChEBI" id="CHEBI:24875"/>
        <label>1</label>
    </ligand>
</feature>
<dbReference type="GO" id="GO:0005829">
    <property type="term" value="C:cytosol"/>
    <property type="evidence" value="ECO:0007669"/>
    <property type="project" value="TreeGrafter"/>
</dbReference>
<feature type="domain" description="Ferritin-like diiron" evidence="10">
    <location>
        <begin position="1"/>
        <end position="144"/>
    </location>
</feature>
<feature type="binding site" description="axial binding residue" evidence="9">
    <location>
        <position position="51"/>
    </location>
    <ligand>
        <name>heme b</name>
        <dbReference type="ChEBI" id="CHEBI:60344"/>
        <note>ligand shared between dimeric partners</note>
    </ligand>
    <ligandPart>
        <name>Fe</name>
        <dbReference type="ChEBI" id="CHEBI:18248"/>
    </ligandPart>
</feature>
<dbReference type="InterPro" id="IPR009078">
    <property type="entry name" value="Ferritin-like_SF"/>
</dbReference>
<dbReference type="PRINTS" id="PR00601">
    <property type="entry name" value="BACFERRITIN"/>
</dbReference>
<dbReference type="eggNOG" id="COG2193">
    <property type="taxonomic scope" value="Bacteria"/>
</dbReference>
<keyword evidence="12" id="KW-1185">Reference proteome</keyword>
<dbReference type="GO" id="GO:0004322">
    <property type="term" value="F:ferroxidase activity"/>
    <property type="evidence" value="ECO:0007669"/>
    <property type="project" value="UniProtKB-EC"/>
</dbReference>
<dbReference type="InterPro" id="IPR012347">
    <property type="entry name" value="Ferritin-like"/>
</dbReference>
<dbReference type="PANTHER" id="PTHR30295:SF0">
    <property type="entry name" value="BACTERIOFERRITIN"/>
    <property type="match status" value="1"/>
</dbReference>
<proteinExistence type="inferred from homology"/>
<dbReference type="InterPro" id="IPR002024">
    <property type="entry name" value="Bacterioferritin"/>
</dbReference>
<dbReference type="Proteomes" id="UP000002383">
    <property type="component" value="Chromosome"/>
</dbReference>
<evidence type="ECO:0000313" key="11">
    <source>
        <dbReference type="EMBL" id="ACL74263.1"/>
    </source>
</evidence>
<comment type="catalytic activity">
    <reaction evidence="7">
        <text>Fe(2+)(in) = Fe(2+)(out)</text>
        <dbReference type="Rhea" id="RHEA:28486"/>
        <dbReference type="ChEBI" id="CHEBI:29033"/>
    </reaction>
</comment>
<dbReference type="InterPro" id="IPR008331">
    <property type="entry name" value="Ferritin_DPS_dom"/>
</dbReference>
<dbReference type="Pfam" id="PF00210">
    <property type="entry name" value="Ferritin"/>
    <property type="match status" value="1"/>
</dbReference>
<evidence type="ECO:0000313" key="12">
    <source>
        <dbReference type="Proteomes" id="UP000002383"/>
    </source>
</evidence>
<dbReference type="AlphaFoldDB" id="B8GQN9"/>
<dbReference type="RefSeq" id="WP_012639725.1">
    <property type="nucleotide sequence ID" value="NC_011901.1"/>
</dbReference>
<comment type="catalytic activity">
    <reaction evidence="8">
        <text>4 Fe(2+) + O2 + 4 H(+) = 4 Fe(3+) + 2 H2O</text>
        <dbReference type="Rhea" id="RHEA:11148"/>
        <dbReference type="ChEBI" id="CHEBI:15377"/>
        <dbReference type="ChEBI" id="CHEBI:15378"/>
        <dbReference type="ChEBI" id="CHEBI:15379"/>
        <dbReference type="ChEBI" id="CHEBI:29033"/>
        <dbReference type="ChEBI" id="CHEBI:29034"/>
        <dbReference type="EC" id="1.16.3.1"/>
    </reaction>
</comment>
<feature type="binding site" evidence="9">
    <location>
        <position position="53"/>
    </location>
    <ligand>
        <name>Fe cation</name>
        <dbReference type="ChEBI" id="CHEBI:24875"/>
        <label>1</label>
    </ligand>
</feature>
<sequence>MSDPRIIGYLGRAITHEFSAAQQYLAQSRLVALWGMEAQSADFRKDAHEEMGHADLLIARMLHHGSVPGGSQLAPVRVGRSLADLLMQNRAMELDAIRLYEEAMIYCQRRRAMEDAQLFEHILNDEIAHVREIDAKMAELTGRGQASG</sequence>
<feature type="binding site" evidence="9">
    <location>
        <position position="49"/>
    </location>
    <ligand>
        <name>Fe cation</name>
        <dbReference type="ChEBI" id="CHEBI:24875"/>
        <label>3</label>
    </ligand>
</feature>
<keyword evidence="4" id="KW-0349">Heme</keyword>
<comment type="cofactor">
    <cofactor evidence="1">
        <name>heme b</name>
        <dbReference type="ChEBI" id="CHEBI:60344"/>
    </cofactor>
</comment>
<dbReference type="EC" id="1.16.3.1" evidence="8"/>
<evidence type="ECO:0000256" key="6">
    <source>
        <dbReference type="ARBA" id="ARBA00023004"/>
    </source>
</evidence>
<feature type="binding site" evidence="9">
    <location>
        <position position="50"/>
    </location>
    <ligand>
        <name>Fe cation</name>
        <dbReference type="ChEBI" id="CHEBI:24875"/>
        <label>1</label>
    </ligand>
</feature>
<feature type="binding site" evidence="9">
    <location>
        <position position="93"/>
    </location>
    <ligand>
        <name>Fe cation</name>
        <dbReference type="ChEBI" id="CHEBI:24875"/>
        <label>2</label>
    </ligand>
</feature>
<dbReference type="GO" id="GO:0008199">
    <property type="term" value="F:ferric iron binding"/>
    <property type="evidence" value="ECO:0007669"/>
    <property type="project" value="InterPro"/>
</dbReference>
<keyword evidence="6 8" id="KW-0408">Iron</keyword>
<reference evidence="11 12" key="1">
    <citation type="journal article" date="2011" name="Stand. Genomic Sci.">
        <title>Complete genome sequence of 'Thioalkalivibrio sulfidophilus' HL-EbGr7.</title>
        <authorList>
            <person name="Muyzer G."/>
            <person name="Sorokin D.Y."/>
            <person name="Mavromatis K."/>
            <person name="Lapidus A."/>
            <person name="Clum A."/>
            <person name="Ivanova N."/>
            <person name="Pati A."/>
            <person name="d'Haeseleer P."/>
            <person name="Woyke T."/>
            <person name="Kyrpides N.C."/>
        </authorList>
    </citation>
    <scope>NUCLEOTIDE SEQUENCE [LARGE SCALE GENOMIC DNA]</scope>
    <source>
        <strain evidence="11 12">HL-EbGR7</strain>
    </source>
</reference>
<dbReference type="Gene3D" id="1.20.1260.10">
    <property type="match status" value="1"/>
</dbReference>
<organism evidence="11 12">
    <name type="scientific">Thioalkalivibrio sulfidiphilus (strain HL-EbGR7)</name>
    <dbReference type="NCBI Taxonomy" id="396588"/>
    <lineage>
        <taxon>Bacteria</taxon>
        <taxon>Pseudomonadati</taxon>
        <taxon>Pseudomonadota</taxon>
        <taxon>Gammaproteobacteria</taxon>
        <taxon>Chromatiales</taxon>
        <taxon>Ectothiorhodospiraceae</taxon>
        <taxon>Thioalkalivibrio</taxon>
    </lineage>
</organism>
<evidence type="ECO:0000256" key="9">
    <source>
        <dbReference type="PIRSR" id="PIRSR002560-1"/>
    </source>
</evidence>
<dbReference type="GO" id="GO:0020037">
    <property type="term" value="F:heme binding"/>
    <property type="evidence" value="ECO:0007669"/>
    <property type="project" value="TreeGrafter"/>
</dbReference>
<dbReference type="STRING" id="396588.Tgr7_3194"/>
<dbReference type="InterPro" id="IPR009040">
    <property type="entry name" value="Ferritin-like_diiron"/>
</dbReference>
<keyword evidence="3 8" id="KW-0409">Iron storage</keyword>
<dbReference type="KEGG" id="tgr:Tgr7_3194"/>
<dbReference type="EMBL" id="CP001339">
    <property type="protein sequence ID" value="ACL74263.1"/>
    <property type="molecule type" value="Genomic_DNA"/>
</dbReference>
<keyword evidence="5 8" id="KW-0479">Metal-binding</keyword>